<dbReference type="InterPro" id="IPR010099">
    <property type="entry name" value="SDR39U1"/>
</dbReference>
<protein>
    <submittedName>
        <fullName evidence="4">TIGR01777 family protein</fullName>
    </submittedName>
</protein>
<sequence length="298" mass="32835">MKILITGATGLIGTALIQFWQSQHQLIALTRSEAKAKQLTAQGITAVTDLNQVDFNTVDAVVNLAGEPIFGRRWSDKQKQLLCQSRWQLTEQLYQAIASAETAPKVLISGSAIGYYGAQQQQIIDEDYSHLHADFSHTLCQRWEQIALQASSTYTRVCLLRTGIVLAKHGGALQRMLLPFKLGLGGKLGNGRQYMAWIHLNDMVRIIDFLLLHPTLQGAFNATAPHPVTNTEFTKQLAATLHRPALLPLPSSLLRLLLGEMADLLLNSQRVVPVRLTAANFNFTYPQLADALTATLAS</sequence>
<dbReference type="Pfam" id="PF01370">
    <property type="entry name" value="Epimerase"/>
    <property type="match status" value="1"/>
</dbReference>
<feature type="domain" description="NAD-dependent epimerase/dehydratase" evidence="2">
    <location>
        <begin position="3"/>
        <end position="215"/>
    </location>
</feature>
<accession>A0A1E7Q6Z1</accession>
<dbReference type="EMBL" id="MKEK01000001">
    <property type="protein sequence ID" value="OEY69955.1"/>
    <property type="molecule type" value="Genomic_DNA"/>
</dbReference>
<reference evidence="5" key="1">
    <citation type="submission" date="2016-09" db="EMBL/GenBank/DDBJ databases">
        <authorList>
            <person name="Wan X."/>
            <person name="Hou S."/>
        </authorList>
    </citation>
    <scope>NUCLEOTIDE SEQUENCE [LARGE SCALE GENOMIC DNA]</scope>
    <source>
        <strain evidence="5">KH87</strain>
    </source>
</reference>
<dbReference type="InterPro" id="IPR036291">
    <property type="entry name" value="NAD(P)-bd_dom_sf"/>
</dbReference>
<dbReference type="Pfam" id="PF08338">
    <property type="entry name" value="DUF1731"/>
    <property type="match status" value="1"/>
</dbReference>
<comment type="similarity">
    <text evidence="1">Belongs to the NAD(P)-dependent epimerase/dehydratase family. SDR39U1 subfamily.</text>
</comment>
<dbReference type="SUPFAM" id="SSF51735">
    <property type="entry name" value="NAD(P)-binding Rossmann-fold domains"/>
    <property type="match status" value="1"/>
</dbReference>
<comment type="caution">
    <text evidence="4">The sequence shown here is derived from an EMBL/GenBank/DDBJ whole genome shotgun (WGS) entry which is preliminary data.</text>
</comment>
<name>A0A1E7Q6Z1_9GAMM</name>
<dbReference type="STRING" id="1628148.BI198_10540"/>
<gene>
    <name evidence="4" type="ORF">BI198_10540</name>
</gene>
<dbReference type="NCBIfam" id="TIGR01777">
    <property type="entry name" value="yfcH"/>
    <property type="match status" value="1"/>
</dbReference>
<dbReference type="InterPro" id="IPR013549">
    <property type="entry name" value="DUF1731"/>
</dbReference>
<evidence type="ECO:0000313" key="5">
    <source>
        <dbReference type="Proteomes" id="UP000242258"/>
    </source>
</evidence>
<keyword evidence="5" id="KW-1185">Reference proteome</keyword>
<dbReference type="Proteomes" id="UP000242258">
    <property type="component" value="Unassembled WGS sequence"/>
</dbReference>
<dbReference type="AlphaFoldDB" id="A0A1E7Q6Z1"/>
<dbReference type="InterPro" id="IPR001509">
    <property type="entry name" value="Epimerase_deHydtase"/>
</dbReference>
<evidence type="ECO:0000259" key="3">
    <source>
        <dbReference type="Pfam" id="PF08338"/>
    </source>
</evidence>
<organism evidence="4 5">
    <name type="scientific">Rheinheimera salexigens</name>
    <dbReference type="NCBI Taxonomy" id="1628148"/>
    <lineage>
        <taxon>Bacteria</taxon>
        <taxon>Pseudomonadati</taxon>
        <taxon>Pseudomonadota</taxon>
        <taxon>Gammaproteobacteria</taxon>
        <taxon>Chromatiales</taxon>
        <taxon>Chromatiaceae</taxon>
        <taxon>Rheinheimera</taxon>
    </lineage>
</organism>
<evidence type="ECO:0000313" key="4">
    <source>
        <dbReference type="EMBL" id="OEY69955.1"/>
    </source>
</evidence>
<evidence type="ECO:0000256" key="1">
    <source>
        <dbReference type="ARBA" id="ARBA00009353"/>
    </source>
</evidence>
<evidence type="ECO:0000259" key="2">
    <source>
        <dbReference type="Pfam" id="PF01370"/>
    </source>
</evidence>
<dbReference type="OrthoDB" id="9801773at2"/>
<dbReference type="PANTHER" id="PTHR11092:SF0">
    <property type="entry name" value="EPIMERASE FAMILY PROTEIN SDR39U1"/>
    <property type="match status" value="1"/>
</dbReference>
<dbReference type="PANTHER" id="PTHR11092">
    <property type="entry name" value="SUGAR NUCLEOTIDE EPIMERASE RELATED"/>
    <property type="match status" value="1"/>
</dbReference>
<dbReference type="Gene3D" id="3.40.50.720">
    <property type="entry name" value="NAD(P)-binding Rossmann-like Domain"/>
    <property type="match status" value="1"/>
</dbReference>
<feature type="domain" description="DUF1731" evidence="3">
    <location>
        <begin position="250"/>
        <end position="294"/>
    </location>
</feature>
<dbReference type="RefSeq" id="WP_070049524.1">
    <property type="nucleotide sequence ID" value="NZ_CBCSDO010000007.1"/>
</dbReference>
<proteinExistence type="inferred from homology"/>